<dbReference type="RefSeq" id="XP_022645396.1">
    <property type="nucleotide sequence ID" value="XM_022789661.1"/>
</dbReference>
<name>A0A7M7J188_VARDE</name>
<dbReference type="KEGG" id="vde:111243701"/>
<dbReference type="GeneID" id="111243701"/>
<evidence type="ECO:0000313" key="1">
    <source>
        <dbReference type="EnsemblMetazoa" id="XP_022645396"/>
    </source>
</evidence>
<dbReference type="Proteomes" id="UP000594260">
    <property type="component" value="Unplaced"/>
</dbReference>
<evidence type="ECO:0000313" key="2">
    <source>
        <dbReference type="Proteomes" id="UP000594260"/>
    </source>
</evidence>
<organism evidence="1 2">
    <name type="scientific">Varroa destructor</name>
    <name type="common">Honeybee mite</name>
    <dbReference type="NCBI Taxonomy" id="109461"/>
    <lineage>
        <taxon>Eukaryota</taxon>
        <taxon>Metazoa</taxon>
        <taxon>Ecdysozoa</taxon>
        <taxon>Arthropoda</taxon>
        <taxon>Chelicerata</taxon>
        <taxon>Arachnida</taxon>
        <taxon>Acari</taxon>
        <taxon>Parasitiformes</taxon>
        <taxon>Mesostigmata</taxon>
        <taxon>Gamasina</taxon>
        <taxon>Dermanyssoidea</taxon>
        <taxon>Varroidae</taxon>
        <taxon>Varroa</taxon>
    </lineage>
</organism>
<accession>A0A7M7J188</accession>
<sequence length="194" mass="22107">MSRSTTSMKGQWPMYEAAIDEQQLTPSLLPRTHMPPTRTMHCWLRKCRCIVPARFAANSSWSAAQTEAFYGDGNNDNYVEDVEMLFSVVPVSPLLQLLYYGTSIQRPPCTAVEWRVIGIGKLLQQAPPEQKRQLRPIVADSGDHFADRSRCAPYRRILLFTATINKSIVLFTRLSTALVTYVNIDEKKTNRNVR</sequence>
<dbReference type="InParanoid" id="A0A7M7J188"/>
<dbReference type="AlphaFoldDB" id="A0A7M7J188"/>
<dbReference type="EnsemblMetazoa" id="XM_022789661">
    <property type="protein sequence ID" value="XP_022645396"/>
    <property type="gene ID" value="LOC111243701"/>
</dbReference>
<keyword evidence="2" id="KW-1185">Reference proteome</keyword>
<protein>
    <submittedName>
        <fullName evidence="1">Uncharacterized protein</fullName>
    </submittedName>
</protein>
<proteinExistence type="predicted"/>
<reference evidence="1" key="1">
    <citation type="submission" date="2021-01" db="UniProtKB">
        <authorList>
            <consortium name="EnsemblMetazoa"/>
        </authorList>
    </citation>
    <scope>IDENTIFICATION</scope>
</reference>